<dbReference type="Pfam" id="PF00730">
    <property type="entry name" value="HhH-GPD"/>
    <property type="match status" value="1"/>
</dbReference>
<accession>A0A380T1K9</accession>
<dbReference type="InterPro" id="IPR037046">
    <property type="entry name" value="AlkA_N_sf"/>
</dbReference>
<dbReference type="RefSeq" id="WP_115086941.1">
    <property type="nucleotide sequence ID" value="NZ_CBCSFG010000008.1"/>
</dbReference>
<evidence type="ECO:0000259" key="5">
    <source>
        <dbReference type="SMART" id="SM00478"/>
    </source>
</evidence>
<reference evidence="8" key="1">
    <citation type="submission" date="2018-07" db="EMBL/GenBank/DDBJ databases">
        <authorList>
            <person name="Blom J."/>
        </authorList>
    </citation>
    <scope>NUCLEOTIDE SEQUENCE [LARGE SCALE GENOMIC DNA]</scope>
    <source>
        <strain evidence="8">CCOS 864</strain>
    </source>
</reference>
<dbReference type="GO" id="GO:0032131">
    <property type="term" value="F:alkylated DNA binding"/>
    <property type="evidence" value="ECO:0007669"/>
    <property type="project" value="TreeGrafter"/>
</dbReference>
<dbReference type="InterPro" id="IPR011257">
    <property type="entry name" value="DNA_glycosylase"/>
</dbReference>
<dbReference type="SMART" id="SM00478">
    <property type="entry name" value="ENDO3c"/>
    <property type="match status" value="1"/>
</dbReference>
<dbReference type="GO" id="GO:0043916">
    <property type="term" value="F:DNA-7-methylguanine glycosylase activity"/>
    <property type="evidence" value="ECO:0007669"/>
    <property type="project" value="TreeGrafter"/>
</dbReference>
<dbReference type="GO" id="GO:0006285">
    <property type="term" value="P:base-excision repair, AP site formation"/>
    <property type="evidence" value="ECO:0007669"/>
    <property type="project" value="TreeGrafter"/>
</dbReference>
<dbReference type="InterPro" id="IPR003265">
    <property type="entry name" value="HhH-GPD_domain"/>
</dbReference>
<organism evidence="7 8">
    <name type="scientific">Pseudomonas wadenswilerensis</name>
    <dbReference type="NCBI Taxonomy" id="1785161"/>
    <lineage>
        <taxon>Bacteria</taxon>
        <taxon>Pseudomonadati</taxon>
        <taxon>Pseudomonadota</taxon>
        <taxon>Gammaproteobacteria</taxon>
        <taxon>Pseudomonadales</taxon>
        <taxon>Pseudomonadaceae</taxon>
        <taxon>Pseudomonas</taxon>
    </lineage>
</organism>
<dbReference type="Gene3D" id="1.10.340.30">
    <property type="entry name" value="Hypothetical protein, domain 2"/>
    <property type="match status" value="1"/>
</dbReference>
<dbReference type="EC" id="3.2.2.21" evidence="2"/>
<dbReference type="PANTHER" id="PTHR43003:SF13">
    <property type="entry name" value="DNA-3-METHYLADENINE GLYCOSYLASE 2"/>
    <property type="match status" value="1"/>
</dbReference>
<dbReference type="CDD" id="cd00056">
    <property type="entry name" value="ENDO3c"/>
    <property type="match status" value="1"/>
</dbReference>
<feature type="domain" description="DNA-3-methyladenine glycosylase AlkA N-terminal" evidence="6">
    <location>
        <begin position="21"/>
        <end position="137"/>
    </location>
</feature>
<dbReference type="GO" id="GO:0032993">
    <property type="term" value="C:protein-DNA complex"/>
    <property type="evidence" value="ECO:0007669"/>
    <property type="project" value="TreeGrafter"/>
</dbReference>
<evidence type="ECO:0000313" key="7">
    <source>
        <dbReference type="EMBL" id="SUQ63401.1"/>
    </source>
</evidence>
<dbReference type="InterPro" id="IPR023170">
    <property type="entry name" value="HhH_base_excis_C"/>
</dbReference>
<evidence type="ECO:0000259" key="6">
    <source>
        <dbReference type="SMART" id="SM01009"/>
    </source>
</evidence>
<dbReference type="Pfam" id="PF06029">
    <property type="entry name" value="AlkA_N"/>
    <property type="match status" value="1"/>
</dbReference>
<keyword evidence="3" id="KW-0227">DNA damage</keyword>
<dbReference type="AlphaFoldDB" id="A0A380T1K9"/>
<dbReference type="InterPro" id="IPR051912">
    <property type="entry name" value="Alkylbase_DNA_Glycosylase/TA"/>
</dbReference>
<dbReference type="Gene3D" id="3.30.310.20">
    <property type="entry name" value="DNA-3-methyladenine glycosylase AlkA, N-terminal domain"/>
    <property type="match status" value="1"/>
</dbReference>
<dbReference type="PANTHER" id="PTHR43003">
    <property type="entry name" value="DNA-3-METHYLADENINE GLYCOSYLASE"/>
    <property type="match status" value="1"/>
</dbReference>
<dbReference type="SUPFAM" id="SSF48150">
    <property type="entry name" value="DNA-glycosylase"/>
    <property type="match status" value="1"/>
</dbReference>
<dbReference type="EMBL" id="UIDD01000007">
    <property type="protein sequence ID" value="SUQ63401.1"/>
    <property type="molecule type" value="Genomic_DNA"/>
</dbReference>
<sequence>MKPAPTFAGHRRTVRPGSVISFWLPYQPPLHWPSLLGFLAARAITGVETVAAGVYTRSFDLAQGQGIVQVSQARGSRLKVTVVGASARALPGLLARVRRVFDLDAELHKIQAQLSRDPLMAQLINLRPGLRVPRGWDAFEQAMRTVLGQQISVAGAITLAGRLVAGYGQRLPAHVQQWPGLTHVFPRAEAIVDVDLSGLGMPRSRALTLSTLARALLEDPQLLRPERNLEAWVQRLCRLRGIGPWSAHYLALRQMGAADALPLGDVALIKALRLLEGADAQLAQRAQAWSPWRAYAAQHLWASLS</sequence>
<dbReference type="GO" id="GO:0008725">
    <property type="term" value="F:DNA-3-methyladenine glycosylase activity"/>
    <property type="evidence" value="ECO:0007669"/>
    <property type="project" value="TreeGrafter"/>
</dbReference>
<evidence type="ECO:0000313" key="8">
    <source>
        <dbReference type="Proteomes" id="UP000255177"/>
    </source>
</evidence>
<feature type="domain" description="HhH-GPD" evidence="5">
    <location>
        <begin position="147"/>
        <end position="305"/>
    </location>
</feature>
<dbReference type="SUPFAM" id="SSF55945">
    <property type="entry name" value="TATA-box binding protein-like"/>
    <property type="match status" value="1"/>
</dbReference>
<evidence type="ECO:0000256" key="3">
    <source>
        <dbReference type="ARBA" id="ARBA00022763"/>
    </source>
</evidence>
<dbReference type="Proteomes" id="UP000255177">
    <property type="component" value="Unassembled WGS sequence"/>
</dbReference>
<evidence type="ECO:0000256" key="2">
    <source>
        <dbReference type="ARBA" id="ARBA00012000"/>
    </source>
</evidence>
<dbReference type="Gene3D" id="1.10.1670.10">
    <property type="entry name" value="Helix-hairpin-Helix base-excision DNA repair enzymes (C-terminal)"/>
    <property type="match status" value="1"/>
</dbReference>
<keyword evidence="4" id="KW-0234">DNA repair</keyword>
<dbReference type="GO" id="GO:0005737">
    <property type="term" value="C:cytoplasm"/>
    <property type="evidence" value="ECO:0007669"/>
    <property type="project" value="TreeGrafter"/>
</dbReference>
<name>A0A380T1K9_9PSED</name>
<evidence type="ECO:0000256" key="1">
    <source>
        <dbReference type="ARBA" id="ARBA00000086"/>
    </source>
</evidence>
<keyword evidence="8" id="KW-1185">Reference proteome</keyword>
<dbReference type="GO" id="GO:0006307">
    <property type="term" value="P:DNA alkylation repair"/>
    <property type="evidence" value="ECO:0007669"/>
    <property type="project" value="TreeGrafter"/>
</dbReference>
<comment type="catalytic activity">
    <reaction evidence="1">
        <text>Hydrolysis of alkylated DNA, releasing 3-methyladenine, 3-methylguanine, 7-methylguanine and 7-methyladenine.</text>
        <dbReference type="EC" id="3.2.2.21"/>
    </reaction>
</comment>
<gene>
    <name evidence="7" type="primary">alkA</name>
    <name evidence="7" type="ORF">CCOS864_02851</name>
</gene>
<evidence type="ECO:0000256" key="4">
    <source>
        <dbReference type="ARBA" id="ARBA00023204"/>
    </source>
</evidence>
<proteinExistence type="predicted"/>
<dbReference type="InterPro" id="IPR010316">
    <property type="entry name" value="AlkA_N"/>
</dbReference>
<dbReference type="SMART" id="SM01009">
    <property type="entry name" value="AlkA_N"/>
    <property type="match status" value="1"/>
</dbReference>
<protein>
    <recommendedName>
        <fullName evidence="2">DNA-3-methyladenine glycosylase II</fullName>
        <ecNumber evidence="2">3.2.2.21</ecNumber>
    </recommendedName>
</protein>